<reference evidence="1 2" key="2">
    <citation type="submission" date="2018-11" db="EMBL/GenBank/DDBJ databases">
        <authorList>
            <consortium name="Pathogen Informatics"/>
        </authorList>
    </citation>
    <scope>NUCLEOTIDE SEQUENCE [LARGE SCALE GENOMIC DNA]</scope>
    <source>
        <strain evidence="1 2">Egypt</strain>
    </source>
</reference>
<reference evidence="3" key="1">
    <citation type="submission" date="2016-06" db="UniProtKB">
        <authorList>
            <consortium name="WormBaseParasite"/>
        </authorList>
    </citation>
    <scope>IDENTIFICATION</scope>
</reference>
<proteinExistence type="predicted"/>
<protein>
    <submittedName>
        <fullName evidence="3">Secreted protein</fullName>
    </submittedName>
</protein>
<keyword evidence="2" id="KW-1185">Reference proteome</keyword>
<evidence type="ECO:0000313" key="1">
    <source>
        <dbReference type="EMBL" id="VDP76356.1"/>
    </source>
</evidence>
<organism evidence="3">
    <name type="scientific">Echinostoma caproni</name>
    <dbReference type="NCBI Taxonomy" id="27848"/>
    <lineage>
        <taxon>Eukaryota</taxon>
        <taxon>Metazoa</taxon>
        <taxon>Spiralia</taxon>
        <taxon>Lophotrochozoa</taxon>
        <taxon>Platyhelminthes</taxon>
        <taxon>Trematoda</taxon>
        <taxon>Digenea</taxon>
        <taxon>Plagiorchiida</taxon>
        <taxon>Echinostomata</taxon>
        <taxon>Echinostomatoidea</taxon>
        <taxon>Echinostomatidae</taxon>
        <taxon>Echinostoma</taxon>
    </lineage>
</organism>
<dbReference type="EMBL" id="UZAN01042594">
    <property type="protein sequence ID" value="VDP76356.1"/>
    <property type="molecule type" value="Genomic_DNA"/>
</dbReference>
<evidence type="ECO:0000313" key="2">
    <source>
        <dbReference type="Proteomes" id="UP000272942"/>
    </source>
</evidence>
<dbReference type="AlphaFoldDB" id="A0A183AFI6"/>
<dbReference type="WBParaSite" id="ECPE_0000573401-mRNA-1">
    <property type="protein sequence ID" value="ECPE_0000573401-mRNA-1"/>
    <property type="gene ID" value="ECPE_0000573401"/>
</dbReference>
<accession>A0A183AFI6</accession>
<dbReference type="OrthoDB" id="6275712at2759"/>
<gene>
    <name evidence="1" type="ORF">ECPE_LOCUS5719</name>
</gene>
<dbReference type="Proteomes" id="UP000272942">
    <property type="component" value="Unassembled WGS sequence"/>
</dbReference>
<sequence>MLVFQCASMTIMRQKIILLTVFYWILCTNISQIYADLLLDERVCTVTEESPIGTVVCDLETLWDKIGVPFSLPTRPVNPIAGSVANKSPVQITVINEAKTFVVVGTQIVSRDRIDREQYVLTKHCRSTRSNGHGMTTDGNELGE</sequence>
<evidence type="ECO:0000313" key="3">
    <source>
        <dbReference type="WBParaSite" id="ECPE_0000573401-mRNA-1"/>
    </source>
</evidence>
<name>A0A183AFI6_9TREM</name>